<dbReference type="InterPro" id="IPR038770">
    <property type="entry name" value="Na+/solute_symporter_sf"/>
</dbReference>
<dbReference type="GO" id="GO:0006813">
    <property type="term" value="P:potassium ion transport"/>
    <property type="evidence" value="ECO:0007669"/>
    <property type="project" value="UniProtKB-KW"/>
</dbReference>
<protein>
    <recommendedName>
        <fullName evidence="14">Sodium:proton exchanger</fullName>
    </recommendedName>
</protein>
<dbReference type="Proteomes" id="UP000280296">
    <property type="component" value="Unassembled WGS sequence"/>
</dbReference>
<dbReference type="AlphaFoldDB" id="A0A432MJV8"/>
<feature type="domain" description="RCK C-terminal" evidence="11">
    <location>
        <begin position="808"/>
        <end position="892"/>
    </location>
</feature>
<gene>
    <name evidence="12" type="ORF">TsocGM_10860</name>
</gene>
<feature type="transmembrane region" description="Helical" evidence="9">
    <location>
        <begin position="375"/>
        <end position="398"/>
    </location>
</feature>
<feature type="compositionally biased region" description="Basic and acidic residues" evidence="8">
    <location>
        <begin position="76"/>
        <end position="91"/>
    </location>
</feature>
<dbReference type="InterPro" id="IPR036291">
    <property type="entry name" value="NAD(P)-bd_dom_sf"/>
</dbReference>
<keyword evidence="5 9" id="KW-0812">Transmembrane</keyword>
<feature type="transmembrane region" description="Helical" evidence="9">
    <location>
        <begin position="258"/>
        <end position="277"/>
    </location>
</feature>
<dbReference type="EMBL" id="RYZH01000018">
    <property type="protein sequence ID" value="RUL87681.1"/>
    <property type="molecule type" value="Genomic_DNA"/>
</dbReference>
<dbReference type="GO" id="GO:0015297">
    <property type="term" value="F:antiporter activity"/>
    <property type="evidence" value="ECO:0007669"/>
    <property type="project" value="InterPro"/>
</dbReference>
<comment type="caution">
    <text evidence="12">The sequence shown here is derived from an EMBL/GenBank/DDBJ whole genome shotgun (WGS) entry which is preliminary data.</text>
</comment>
<feature type="domain" description="RCK N-terminal" evidence="10">
    <location>
        <begin position="643"/>
        <end position="760"/>
    </location>
</feature>
<reference evidence="12 13" key="2">
    <citation type="submission" date="2019-01" db="EMBL/GenBank/DDBJ databases">
        <title>Tautonia sociabilis, a novel thermotolerant planctomycete of Isosphaeraceae family, isolated from a 4000 m deep subterranean habitat.</title>
        <authorList>
            <person name="Kovaleva O.L."/>
            <person name="Elcheninov A.G."/>
            <person name="Van Heerden E."/>
            <person name="Toshchakov S.V."/>
            <person name="Novikov A."/>
            <person name="Bonch-Osmolovskaya E.A."/>
            <person name="Kublanov I.V."/>
        </authorList>
    </citation>
    <scope>NUCLEOTIDE SEQUENCE [LARGE SCALE GENOMIC DNA]</scope>
    <source>
        <strain evidence="12 13">GM2012</strain>
    </source>
</reference>
<reference evidence="12 13" key="1">
    <citation type="submission" date="2018-12" db="EMBL/GenBank/DDBJ databases">
        <authorList>
            <person name="Toschakov S.V."/>
        </authorList>
    </citation>
    <scope>NUCLEOTIDE SEQUENCE [LARGE SCALE GENOMIC DNA]</scope>
    <source>
        <strain evidence="12 13">GM2012</strain>
    </source>
</reference>
<keyword evidence="4" id="KW-0406">Ion transport</keyword>
<dbReference type="PANTHER" id="PTHR42751:SF3">
    <property type="entry name" value="SODIUM_GLUTAMATE SYMPORTER"/>
    <property type="match status" value="1"/>
</dbReference>
<feature type="transmembrane region" description="Helical" evidence="9">
    <location>
        <begin position="283"/>
        <end position="302"/>
    </location>
</feature>
<dbReference type="InterPro" id="IPR036721">
    <property type="entry name" value="RCK_C_sf"/>
</dbReference>
<dbReference type="Gene3D" id="3.40.50.720">
    <property type="entry name" value="NAD(P)-binding Rossmann-like Domain"/>
    <property type="match status" value="1"/>
</dbReference>
<evidence type="ECO:0000256" key="2">
    <source>
        <dbReference type="ARBA" id="ARBA00005551"/>
    </source>
</evidence>
<evidence type="ECO:0000259" key="10">
    <source>
        <dbReference type="PROSITE" id="PS51201"/>
    </source>
</evidence>
<feature type="transmembrane region" description="Helical" evidence="9">
    <location>
        <begin position="343"/>
        <end position="363"/>
    </location>
</feature>
<comment type="subcellular location">
    <subcellularLocation>
        <location evidence="1">Membrane</location>
        <topology evidence="1">Multi-pass membrane protein</topology>
    </subcellularLocation>
</comment>
<feature type="transmembrane region" description="Helical" evidence="9">
    <location>
        <begin position="314"/>
        <end position="337"/>
    </location>
</feature>
<dbReference type="Pfam" id="PF00999">
    <property type="entry name" value="Na_H_Exchanger"/>
    <property type="match status" value="1"/>
</dbReference>
<sequence>MRPGNDQGSEVVQDAQLDGEVTLDRPQAAEDAGPPGRGRPERHPSALPDAASQLGEVLVGVRVERTAEDQLLAVGEEAKRDVPRQRQHDPGRVAADAGQVPIGQGIGVDEEGETGAGTGLREARGVVHVGIDPIALGRSRPGRAHARRPGVSSPGAGIGQGRSRDAGRSANALGVEKRRERGDGEDRKQRGPIWSRRGDRDRVRSAALHPPGMGSGSEPGSGKRPDAMEHFGLLYDLLIVYAVAGLVVFAFQKLKIPTVVGLLVAGLVVGPTGLGLVEEQEDVQILAEVGVVVLLFTIGLEFSLSRLLTLGREMIGIGLPQVITCILVPALATRWYLGSWGPAIFAGMLVAMSSTAVVLKLLLERGEIGTPHGKIAVAVLLLQDLLVMVFMLAIPLLAPSGSGGERGSPWAQLGLGVGVVLLILVGSRYVIPPILLRVVQTRNRELFLIFIFLFCIGMALLTAWAGLALALGAFLAGLAISESEYAHQALAEVLPFRDTLSSLFFVSVGMLLDLRYLADHLPLVLVTVAALLALKFLAAAGPSWLFGYPMRTGTLAGLSLAQIGEFSFVLAGRGVEAGILGADDYQTFLAAAVLTMAMTPILIAFGPAASGALERIPPVRSLSDRRRARLRSVEAEVPAESLSEHVIIAGFGLAGRNLARVLRGIDIPYVILEMNPDSVRRLRGQGEPVLYGDCTRAAVLEHAGINRAKMLVVVISDPQATRRAVQMARFLRPDLFIVARTHYAHDIDELIRLGADQVVPEDFVTSIELFDRVLVEYQVPRNLILDLIDRVRSDQYQILRSSRPVRLDMPMSLLEGGAEVDSCLVKDSSPVINRTIADLQLRPRTGATILALRRGGRDLINPGPDQEIRVGDVLVLFGDRSQLDRAIALIAPETDLPAGQDRRGAPV</sequence>
<dbReference type="Pfam" id="PF02254">
    <property type="entry name" value="TrkA_N"/>
    <property type="match status" value="1"/>
</dbReference>
<dbReference type="GO" id="GO:0016020">
    <property type="term" value="C:membrane"/>
    <property type="evidence" value="ECO:0007669"/>
    <property type="project" value="UniProtKB-SubCell"/>
</dbReference>
<feature type="region of interest" description="Disordered" evidence="8">
    <location>
        <begin position="1"/>
        <end position="52"/>
    </location>
</feature>
<accession>A0A432MJV8</accession>
<feature type="transmembrane region" description="Helical" evidence="9">
    <location>
        <begin position="410"/>
        <end position="435"/>
    </location>
</feature>
<evidence type="ECO:0000313" key="13">
    <source>
        <dbReference type="Proteomes" id="UP000280296"/>
    </source>
</evidence>
<evidence type="ECO:0000256" key="7">
    <source>
        <dbReference type="ARBA" id="ARBA00023136"/>
    </source>
</evidence>
<dbReference type="GO" id="GO:1902600">
    <property type="term" value="P:proton transmembrane transport"/>
    <property type="evidence" value="ECO:0007669"/>
    <property type="project" value="InterPro"/>
</dbReference>
<feature type="transmembrane region" description="Helical" evidence="9">
    <location>
        <begin position="588"/>
        <end position="613"/>
    </location>
</feature>
<keyword evidence="4" id="KW-0630">Potassium</keyword>
<dbReference type="PROSITE" id="PS51201">
    <property type="entry name" value="RCK_N"/>
    <property type="match status" value="1"/>
</dbReference>
<feature type="region of interest" description="Disordered" evidence="8">
    <location>
        <begin position="74"/>
        <end position="117"/>
    </location>
</feature>
<keyword evidence="6 9" id="KW-1133">Transmembrane helix</keyword>
<evidence type="ECO:0000256" key="9">
    <source>
        <dbReference type="SAM" id="Phobius"/>
    </source>
</evidence>
<evidence type="ECO:0000259" key="11">
    <source>
        <dbReference type="PROSITE" id="PS51202"/>
    </source>
</evidence>
<dbReference type="PROSITE" id="PS51202">
    <property type="entry name" value="RCK_C"/>
    <property type="match status" value="1"/>
</dbReference>
<dbReference type="InterPro" id="IPR006037">
    <property type="entry name" value="RCK_C"/>
</dbReference>
<evidence type="ECO:0008006" key="14">
    <source>
        <dbReference type="Google" id="ProtNLM"/>
    </source>
</evidence>
<feature type="compositionally biased region" description="Basic and acidic residues" evidence="8">
    <location>
        <begin position="175"/>
        <end position="189"/>
    </location>
</feature>
<evidence type="ECO:0000256" key="8">
    <source>
        <dbReference type="SAM" id="MobiDB-lite"/>
    </source>
</evidence>
<evidence type="ECO:0000256" key="4">
    <source>
        <dbReference type="ARBA" id="ARBA00022538"/>
    </source>
</evidence>
<keyword evidence="3" id="KW-0813">Transport</keyword>
<keyword evidence="7 9" id="KW-0472">Membrane</keyword>
<dbReference type="SUPFAM" id="SSF116726">
    <property type="entry name" value="TrkA C-terminal domain-like"/>
    <property type="match status" value="1"/>
</dbReference>
<dbReference type="Gene3D" id="3.30.70.1450">
    <property type="entry name" value="Regulator of K+ conductance, C-terminal domain"/>
    <property type="match status" value="1"/>
</dbReference>
<name>A0A432MJV8_9BACT</name>
<feature type="compositionally biased region" description="Polar residues" evidence="8">
    <location>
        <begin position="1"/>
        <end position="10"/>
    </location>
</feature>
<evidence type="ECO:0000256" key="6">
    <source>
        <dbReference type="ARBA" id="ARBA00022989"/>
    </source>
</evidence>
<feature type="transmembrane region" description="Helical" evidence="9">
    <location>
        <begin position="233"/>
        <end position="251"/>
    </location>
</feature>
<comment type="similarity">
    <text evidence="2">Belongs to the monovalent cation:proton antiporter 2 (CPA2) transporter (TC 2.A.37) family.</text>
</comment>
<dbReference type="SUPFAM" id="SSF51735">
    <property type="entry name" value="NAD(P)-binding Rossmann-fold domains"/>
    <property type="match status" value="1"/>
</dbReference>
<feature type="transmembrane region" description="Helical" evidence="9">
    <location>
        <begin position="523"/>
        <end position="545"/>
    </location>
</feature>
<keyword evidence="4" id="KW-0633">Potassium transport</keyword>
<evidence type="ECO:0000256" key="3">
    <source>
        <dbReference type="ARBA" id="ARBA00022448"/>
    </source>
</evidence>
<keyword evidence="13" id="KW-1185">Reference proteome</keyword>
<organism evidence="12 13">
    <name type="scientific">Tautonia sociabilis</name>
    <dbReference type="NCBI Taxonomy" id="2080755"/>
    <lineage>
        <taxon>Bacteria</taxon>
        <taxon>Pseudomonadati</taxon>
        <taxon>Planctomycetota</taxon>
        <taxon>Planctomycetia</taxon>
        <taxon>Isosphaerales</taxon>
        <taxon>Isosphaeraceae</taxon>
        <taxon>Tautonia</taxon>
    </lineage>
</organism>
<dbReference type="Gene3D" id="1.20.1530.20">
    <property type="match status" value="1"/>
</dbReference>
<dbReference type="PANTHER" id="PTHR42751">
    <property type="entry name" value="SODIUM/HYDROGEN EXCHANGER FAMILY/TRKA DOMAIN PROTEIN"/>
    <property type="match status" value="1"/>
</dbReference>
<evidence type="ECO:0000256" key="1">
    <source>
        <dbReference type="ARBA" id="ARBA00004141"/>
    </source>
</evidence>
<dbReference type="InterPro" id="IPR003148">
    <property type="entry name" value="RCK_N"/>
</dbReference>
<dbReference type="GO" id="GO:0008324">
    <property type="term" value="F:monoatomic cation transmembrane transporter activity"/>
    <property type="evidence" value="ECO:0007669"/>
    <property type="project" value="InterPro"/>
</dbReference>
<evidence type="ECO:0000256" key="5">
    <source>
        <dbReference type="ARBA" id="ARBA00022692"/>
    </source>
</evidence>
<dbReference type="Pfam" id="PF02080">
    <property type="entry name" value="TrkA_C"/>
    <property type="match status" value="1"/>
</dbReference>
<proteinExistence type="inferred from homology"/>
<feature type="transmembrane region" description="Helical" evidence="9">
    <location>
        <begin position="447"/>
        <end position="480"/>
    </location>
</feature>
<dbReference type="InterPro" id="IPR006153">
    <property type="entry name" value="Cation/H_exchanger_TM"/>
</dbReference>
<feature type="region of interest" description="Disordered" evidence="8">
    <location>
        <begin position="136"/>
        <end position="223"/>
    </location>
</feature>
<evidence type="ECO:0000313" key="12">
    <source>
        <dbReference type="EMBL" id="RUL87681.1"/>
    </source>
</evidence>